<evidence type="ECO:0000256" key="2">
    <source>
        <dbReference type="SAM" id="Phobius"/>
    </source>
</evidence>
<organism evidence="3 4">
    <name type="scientific">Nepenthes gracilis</name>
    <name type="common">Slender pitcher plant</name>
    <dbReference type="NCBI Taxonomy" id="150966"/>
    <lineage>
        <taxon>Eukaryota</taxon>
        <taxon>Viridiplantae</taxon>
        <taxon>Streptophyta</taxon>
        <taxon>Embryophyta</taxon>
        <taxon>Tracheophyta</taxon>
        <taxon>Spermatophyta</taxon>
        <taxon>Magnoliopsida</taxon>
        <taxon>eudicotyledons</taxon>
        <taxon>Gunneridae</taxon>
        <taxon>Pentapetalae</taxon>
        <taxon>Caryophyllales</taxon>
        <taxon>Nepenthaceae</taxon>
        <taxon>Nepenthes</taxon>
    </lineage>
</organism>
<sequence length="293" mass="31905">MPAAINANLPLSLNPKALSATTFCYTASQIHRKFSSKSWNLLAKCNSEKAESGGLRNVVSNMVGERVEELLNREENKVLLDRLNMASDRVEKAMKELAEIERQENENKQLRNFIEHMEGKAAEIAECQKEVSEARVMLEEAEHTLSMNTYTIGVQDAFIENETSETDRDKERWESVKAAAISASIGLLAGIPISAARVTSSSELLLPVGITVASCALFGIMFRYTVRRDLDNVQLKTGISAAFGIVKGLSTLNGGAPLEMNMASLSSHALDGLLFVSEASKRSVIIGLHCTAG</sequence>
<name>A0AAD3Y7N7_NEPGR</name>
<keyword evidence="2" id="KW-0812">Transmembrane</keyword>
<keyword evidence="2" id="KW-0472">Membrane</keyword>
<feature type="transmembrane region" description="Helical" evidence="2">
    <location>
        <begin position="178"/>
        <end position="198"/>
    </location>
</feature>
<comment type="caution">
    <text evidence="3">The sequence shown here is derived from an EMBL/GenBank/DDBJ whole genome shotgun (WGS) entry which is preliminary data.</text>
</comment>
<reference evidence="3" key="1">
    <citation type="submission" date="2023-05" db="EMBL/GenBank/DDBJ databases">
        <title>Nepenthes gracilis genome sequencing.</title>
        <authorList>
            <person name="Fukushima K."/>
        </authorList>
    </citation>
    <scope>NUCLEOTIDE SEQUENCE</scope>
    <source>
        <strain evidence="3">SING2019-196</strain>
    </source>
</reference>
<protein>
    <submittedName>
        <fullName evidence="3">Uncharacterized protein</fullName>
    </submittedName>
</protein>
<dbReference type="PANTHER" id="PTHR36383">
    <property type="entry name" value="OS09G0529350 PROTEIN"/>
    <property type="match status" value="1"/>
</dbReference>
<keyword evidence="4" id="KW-1185">Reference proteome</keyword>
<keyword evidence="1" id="KW-0175">Coiled coil</keyword>
<dbReference type="EMBL" id="BSYO01000037">
    <property type="protein sequence ID" value="GMH29776.1"/>
    <property type="molecule type" value="Genomic_DNA"/>
</dbReference>
<dbReference type="PANTHER" id="PTHR36383:SF1">
    <property type="entry name" value="PROTEIN, PUTATIVE-RELATED"/>
    <property type="match status" value="1"/>
</dbReference>
<dbReference type="Proteomes" id="UP001279734">
    <property type="component" value="Unassembled WGS sequence"/>
</dbReference>
<proteinExistence type="predicted"/>
<evidence type="ECO:0000313" key="3">
    <source>
        <dbReference type="EMBL" id="GMH29776.1"/>
    </source>
</evidence>
<evidence type="ECO:0000256" key="1">
    <source>
        <dbReference type="SAM" id="Coils"/>
    </source>
</evidence>
<keyword evidence="2" id="KW-1133">Transmembrane helix</keyword>
<dbReference type="AlphaFoldDB" id="A0AAD3Y7N7"/>
<feature type="coiled-coil region" evidence="1">
    <location>
        <begin position="76"/>
        <end position="144"/>
    </location>
</feature>
<feature type="transmembrane region" description="Helical" evidence="2">
    <location>
        <begin position="204"/>
        <end position="226"/>
    </location>
</feature>
<accession>A0AAD3Y7N7</accession>
<evidence type="ECO:0000313" key="4">
    <source>
        <dbReference type="Proteomes" id="UP001279734"/>
    </source>
</evidence>
<gene>
    <name evidence="3" type="ORF">Nepgr_031619</name>
</gene>